<dbReference type="Gene3D" id="3.10.180.10">
    <property type="entry name" value="2,3-Dihydroxybiphenyl 1,2-Dioxygenase, domain 1"/>
    <property type="match status" value="1"/>
</dbReference>
<organism evidence="1 2">
    <name type="scientific">Achromobacter spanius</name>
    <dbReference type="NCBI Taxonomy" id="217203"/>
    <lineage>
        <taxon>Bacteria</taxon>
        <taxon>Pseudomonadati</taxon>
        <taxon>Pseudomonadota</taxon>
        <taxon>Betaproteobacteria</taxon>
        <taxon>Burkholderiales</taxon>
        <taxon>Alcaligenaceae</taxon>
        <taxon>Achromobacter</taxon>
    </lineage>
</organism>
<protein>
    <recommendedName>
        <fullName evidence="3">VOC domain-containing protein</fullName>
    </recommendedName>
</protein>
<sequence>MSSRLSIESVQLSFLSQRHQAVRDFYRRIIGLEEVQGDGDRLRFVLGDATLSLSPVDEVSRAVKPDYLAIKASAYDDILSRLQLAGHHPVCSLPDVLPRVMYVKDPSGNQLAILD</sequence>
<gene>
    <name evidence="1" type="ORF">CLM73_14880</name>
</gene>
<dbReference type="EMBL" id="CP023270">
    <property type="protein sequence ID" value="AVJ28292.1"/>
    <property type="molecule type" value="Genomic_DNA"/>
</dbReference>
<evidence type="ECO:0008006" key="3">
    <source>
        <dbReference type="Google" id="ProtNLM"/>
    </source>
</evidence>
<dbReference type="SUPFAM" id="SSF54593">
    <property type="entry name" value="Glyoxalase/Bleomycin resistance protein/Dihydroxybiphenyl dioxygenase"/>
    <property type="match status" value="1"/>
</dbReference>
<evidence type="ECO:0000313" key="1">
    <source>
        <dbReference type="EMBL" id="AVJ28292.1"/>
    </source>
</evidence>
<name>A0A2S0I8F0_9BURK</name>
<evidence type="ECO:0000313" key="2">
    <source>
        <dbReference type="Proteomes" id="UP000239477"/>
    </source>
</evidence>
<dbReference type="Proteomes" id="UP000239477">
    <property type="component" value="Chromosome"/>
</dbReference>
<dbReference type="InterPro" id="IPR029068">
    <property type="entry name" value="Glyas_Bleomycin-R_OHBP_Dase"/>
</dbReference>
<dbReference type="OrthoDB" id="9813630at2"/>
<dbReference type="CDD" id="cd06587">
    <property type="entry name" value="VOC"/>
    <property type="match status" value="1"/>
</dbReference>
<keyword evidence="2" id="KW-1185">Reference proteome</keyword>
<accession>A0A2S0I8F0</accession>
<dbReference type="AlphaFoldDB" id="A0A2S0I8F0"/>
<reference evidence="1 2" key="1">
    <citation type="submission" date="2017-09" db="EMBL/GenBank/DDBJ databases">
        <title>Genomic, metabolic, and phenotypic characteristics of bacterial isolates from the natural microbiome of the model nematode Caenorhabditis elegans.</title>
        <authorList>
            <person name="Zimmermann J."/>
            <person name="Obeng N."/>
            <person name="Yang W."/>
            <person name="Obeng O."/>
            <person name="Kissoyan K."/>
            <person name="Pees B."/>
            <person name="Dirksen P."/>
            <person name="Hoppner M."/>
            <person name="Franke A."/>
            <person name="Rosenstiel P."/>
            <person name="Leippe M."/>
            <person name="Dierking K."/>
            <person name="Kaleta C."/>
            <person name="Schulenburg H."/>
        </authorList>
    </citation>
    <scope>NUCLEOTIDE SEQUENCE [LARGE SCALE GENOMIC DNA]</scope>
    <source>
        <strain evidence="1 2">MYb73</strain>
    </source>
</reference>
<dbReference type="RefSeq" id="WP_105239090.1">
    <property type="nucleotide sequence ID" value="NZ_CP023270.1"/>
</dbReference>
<proteinExistence type="predicted"/>